<evidence type="ECO:0000256" key="1">
    <source>
        <dbReference type="SAM" id="MobiDB-lite"/>
    </source>
</evidence>
<feature type="region of interest" description="Disordered" evidence="1">
    <location>
        <begin position="160"/>
        <end position="182"/>
    </location>
</feature>
<protein>
    <submittedName>
        <fullName evidence="2">Uncharacterized protein</fullName>
    </submittedName>
</protein>
<accession>A0A1J7I6T9</accession>
<keyword evidence="3" id="KW-1185">Reference proteome</keyword>
<evidence type="ECO:0000313" key="2">
    <source>
        <dbReference type="EMBL" id="OIW23083.1"/>
    </source>
</evidence>
<dbReference type="Proteomes" id="UP000182658">
    <property type="component" value="Unassembled WGS sequence"/>
</dbReference>
<dbReference type="InParanoid" id="A0A1J7I6T9"/>
<organism evidence="2 3">
    <name type="scientific">Coniochaeta ligniaria NRRL 30616</name>
    <dbReference type="NCBI Taxonomy" id="1408157"/>
    <lineage>
        <taxon>Eukaryota</taxon>
        <taxon>Fungi</taxon>
        <taxon>Dikarya</taxon>
        <taxon>Ascomycota</taxon>
        <taxon>Pezizomycotina</taxon>
        <taxon>Sordariomycetes</taxon>
        <taxon>Sordariomycetidae</taxon>
        <taxon>Coniochaetales</taxon>
        <taxon>Coniochaetaceae</taxon>
        <taxon>Coniochaeta</taxon>
    </lineage>
</organism>
<evidence type="ECO:0000313" key="3">
    <source>
        <dbReference type="Proteomes" id="UP000182658"/>
    </source>
</evidence>
<dbReference type="AlphaFoldDB" id="A0A1J7I6T9"/>
<proteinExistence type="predicted"/>
<reference evidence="2 3" key="1">
    <citation type="submission" date="2016-10" db="EMBL/GenBank/DDBJ databases">
        <title>Draft genome sequence of Coniochaeta ligniaria NRRL30616, a lignocellulolytic fungus for bioabatement of inhibitors in plant biomass hydrolysates.</title>
        <authorList>
            <consortium name="DOE Joint Genome Institute"/>
            <person name="Jimenez D.J."/>
            <person name="Hector R.E."/>
            <person name="Riley R."/>
            <person name="Sun H."/>
            <person name="Grigoriev I.V."/>
            <person name="Van Elsas J.D."/>
            <person name="Nichols N.N."/>
        </authorList>
    </citation>
    <scope>NUCLEOTIDE SEQUENCE [LARGE SCALE GENOMIC DNA]</scope>
    <source>
        <strain evidence="2 3">NRRL 30616</strain>
    </source>
</reference>
<gene>
    <name evidence="2" type="ORF">CONLIGDRAFT_694043</name>
</gene>
<feature type="compositionally biased region" description="Basic and acidic residues" evidence="1">
    <location>
        <begin position="163"/>
        <end position="182"/>
    </location>
</feature>
<dbReference type="EMBL" id="KV875108">
    <property type="protein sequence ID" value="OIW23083.1"/>
    <property type="molecule type" value="Genomic_DNA"/>
</dbReference>
<sequence length="182" mass="20707">MDASNDGCGSQTEQTAESPCHCMRLRMASNFHQSKTTTRNQETTAEFPLFLRCLETRIGPAFSAMFFTFSRFSYDPSSSLEMSPTPDPPVLQYPPHKHNFRNQPGPNRVTPFDEFKTPNWSARQPAMRCDDSFPPVQATLVALRLLKRHSSPHAGVRIAKPVFEFERPESDEERARPSDRTT</sequence>
<name>A0A1J7I6T9_9PEZI</name>